<keyword evidence="2" id="KW-0813">Transport</keyword>
<evidence type="ECO:0000256" key="2">
    <source>
        <dbReference type="ARBA" id="ARBA00022448"/>
    </source>
</evidence>
<dbReference type="CDD" id="cd17502">
    <property type="entry name" value="MFS_Azr1_MDR_like"/>
    <property type="match status" value="1"/>
</dbReference>
<evidence type="ECO:0000256" key="6">
    <source>
        <dbReference type="SAM" id="MobiDB-lite"/>
    </source>
</evidence>
<feature type="transmembrane region" description="Helical" evidence="7">
    <location>
        <begin position="219"/>
        <end position="238"/>
    </location>
</feature>
<dbReference type="GO" id="GO:0005886">
    <property type="term" value="C:plasma membrane"/>
    <property type="evidence" value="ECO:0007669"/>
    <property type="project" value="TreeGrafter"/>
</dbReference>
<feature type="transmembrane region" description="Helical" evidence="7">
    <location>
        <begin position="323"/>
        <end position="344"/>
    </location>
</feature>
<evidence type="ECO:0000256" key="7">
    <source>
        <dbReference type="SAM" id="Phobius"/>
    </source>
</evidence>
<feature type="compositionally biased region" description="Basic and acidic residues" evidence="6">
    <location>
        <begin position="17"/>
        <end position="29"/>
    </location>
</feature>
<dbReference type="InterPro" id="IPR011701">
    <property type="entry name" value="MFS"/>
</dbReference>
<proteinExistence type="predicted"/>
<dbReference type="GO" id="GO:0022857">
    <property type="term" value="F:transmembrane transporter activity"/>
    <property type="evidence" value="ECO:0007669"/>
    <property type="project" value="InterPro"/>
</dbReference>
<dbReference type="Pfam" id="PF07690">
    <property type="entry name" value="MFS_1"/>
    <property type="match status" value="1"/>
</dbReference>
<accession>A0A2R4QEZ0</accession>
<dbReference type="InterPro" id="IPR036259">
    <property type="entry name" value="MFS_trans_sf"/>
</dbReference>
<feature type="transmembrane region" description="Helical" evidence="7">
    <location>
        <begin position="187"/>
        <end position="212"/>
    </location>
</feature>
<feature type="transmembrane region" description="Helical" evidence="7">
    <location>
        <begin position="134"/>
        <end position="154"/>
    </location>
</feature>
<evidence type="ECO:0000256" key="3">
    <source>
        <dbReference type="ARBA" id="ARBA00022692"/>
    </source>
</evidence>
<feature type="domain" description="Major facilitator superfamily (MFS) profile" evidence="8">
    <location>
        <begin position="97"/>
        <end position="598"/>
    </location>
</feature>
<keyword evidence="3 7" id="KW-0812">Transmembrane</keyword>
<evidence type="ECO:0000256" key="5">
    <source>
        <dbReference type="ARBA" id="ARBA00023136"/>
    </source>
</evidence>
<organism evidence="9">
    <name type="scientific">Nodulisporium sp</name>
    <dbReference type="NCBI Taxonomy" id="1897413"/>
    <lineage>
        <taxon>Eukaryota</taxon>
        <taxon>Fungi</taxon>
        <taxon>Dikarya</taxon>
        <taxon>Ascomycota</taxon>
        <taxon>Pezizomycotina</taxon>
        <taxon>Sordariomycetes</taxon>
        <taxon>Xylariomycetidae</taxon>
        <taxon>Xylariales</taxon>
        <taxon>Xylariaceae</taxon>
        <taxon>Nodulisporium</taxon>
    </lineage>
</organism>
<evidence type="ECO:0000256" key="4">
    <source>
        <dbReference type="ARBA" id="ARBA00022989"/>
    </source>
</evidence>
<dbReference type="PANTHER" id="PTHR23501">
    <property type="entry name" value="MAJOR FACILITATOR SUPERFAMILY"/>
    <property type="match status" value="1"/>
</dbReference>
<feature type="transmembrane region" description="Helical" evidence="7">
    <location>
        <begin position="397"/>
        <end position="416"/>
    </location>
</feature>
<dbReference type="PANTHER" id="PTHR23501:SF199">
    <property type="entry name" value="MFS EFFLUX TRANSPORTER INPD-RELATED"/>
    <property type="match status" value="1"/>
</dbReference>
<dbReference type="AlphaFoldDB" id="A0A2R4QEZ0"/>
<keyword evidence="4 7" id="KW-1133">Transmembrane helix</keyword>
<dbReference type="EMBL" id="MG886384">
    <property type="protein sequence ID" value="AVY05519.1"/>
    <property type="molecule type" value="Genomic_DNA"/>
</dbReference>
<keyword evidence="5 7" id="KW-0472">Membrane</keyword>
<feature type="transmembrane region" description="Helical" evidence="7">
    <location>
        <begin position="250"/>
        <end position="270"/>
    </location>
</feature>
<evidence type="ECO:0000259" key="8">
    <source>
        <dbReference type="PROSITE" id="PS50850"/>
    </source>
</evidence>
<protein>
    <submittedName>
        <fullName evidence="9">Major facilitator superfamily transporter</fullName>
    </submittedName>
</protein>
<evidence type="ECO:0000313" key="9">
    <source>
        <dbReference type="EMBL" id="AVY05519.1"/>
    </source>
</evidence>
<feature type="transmembrane region" description="Helical" evidence="7">
    <location>
        <begin position="290"/>
        <end position="311"/>
    </location>
</feature>
<feature type="transmembrane region" description="Helical" evidence="7">
    <location>
        <begin position="423"/>
        <end position="445"/>
    </location>
</feature>
<evidence type="ECO:0000256" key="1">
    <source>
        <dbReference type="ARBA" id="ARBA00004141"/>
    </source>
</evidence>
<feature type="compositionally biased region" description="Polar residues" evidence="6">
    <location>
        <begin position="55"/>
        <end position="67"/>
    </location>
</feature>
<dbReference type="FunFam" id="1.20.1250.20:FF:000196">
    <property type="entry name" value="MFS toxin efflux pump (AflT)"/>
    <property type="match status" value="1"/>
</dbReference>
<feature type="transmembrane region" description="Helical" evidence="7">
    <location>
        <begin position="365"/>
        <end position="385"/>
    </location>
</feature>
<feature type="compositionally biased region" description="Polar residues" evidence="6">
    <location>
        <begin position="30"/>
        <end position="43"/>
    </location>
</feature>
<feature type="region of interest" description="Disordered" evidence="6">
    <location>
        <begin position="1"/>
        <end position="69"/>
    </location>
</feature>
<reference evidence="9" key="1">
    <citation type="submission" date="2018-02" db="EMBL/GenBank/DDBJ databases">
        <title>Biosynthetic Pathway for Furanosteroid Demethoxyviridin and Identification of an Unusual Pregnane Side-chain Cleavage.</title>
        <authorList>
            <person name="Wang G.-Q."/>
            <person name="Chen G.-D."/>
            <person name="Qin S.-Y."/>
            <person name="Hu D."/>
            <person name="Awakawa T."/>
            <person name="Li S.-Y."/>
            <person name="Lv J.-M."/>
            <person name="Wang C.-X."/>
            <person name="Yao X.-S."/>
            <person name="Abe I."/>
            <person name="Gao H."/>
        </authorList>
    </citation>
    <scope>NUCLEOTIDE SEQUENCE</scope>
    <source>
        <strain evidence="9">JNvid</strain>
    </source>
</reference>
<name>A0A2R4QEZ0_9PEZI</name>
<comment type="subcellular location">
    <subcellularLocation>
        <location evidence="1">Membrane</location>
        <topology evidence="1">Multi-pass membrane protein</topology>
    </subcellularLocation>
</comment>
<feature type="transmembrane region" description="Helical" evidence="7">
    <location>
        <begin position="560"/>
        <end position="578"/>
    </location>
</feature>
<feature type="transmembrane region" description="Helical" evidence="7">
    <location>
        <begin position="161"/>
        <end position="181"/>
    </location>
</feature>
<dbReference type="PROSITE" id="PS50850">
    <property type="entry name" value="MFS"/>
    <property type="match status" value="1"/>
</dbReference>
<dbReference type="SUPFAM" id="SSF103473">
    <property type="entry name" value="MFS general substrate transporter"/>
    <property type="match status" value="1"/>
</dbReference>
<dbReference type="InterPro" id="IPR020846">
    <property type="entry name" value="MFS_dom"/>
</dbReference>
<feature type="transmembrane region" description="Helical" evidence="7">
    <location>
        <begin position="94"/>
        <end position="114"/>
    </location>
</feature>
<dbReference type="Gene3D" id="1.20.1250.20">
    <property type="entry name" value="MFS general substrate transporter like domains"/>
    <property type="match status" value="1"/>
</dbReference>
<sequence length="598" mass="63579">MALETSHEFGSGVRPAEQNHEEPVDEKRNNSNTNLDSQSNSGITDPASKLKQPKSEAQLSGTTQASFSEPEDAIVNRQEEEEQAATDYPSGFKFFVIIIGLSLAVLCIALDNTIVSTAIPKITDEFAALGDVGWYGSAYLLTLAASQLFFGRLYSYFSIKLVFLLSLLIFEVGSVVCGAAPSSIALIIGRAVAGIGASGLFAGAFIIVASVVPLEKRPLYISLTSGVYAIASVLGPLLGGVFTDRVSWRWCFYINLPFGAVTAVSMIFFLHPKSGERPKAGSWWETVAQYDPFGTLFLTGSIICLLLALQWGGTESSWDSPRIIALLVVFAVLLIAFIAVQVWAGENATIPLRIAKQRSMAFSSLFIFALSASYFIMVYYIPIWFQAINDDSAMDSGFKTLPLTISVVVGAMVAGIGTTTIGYYVPFMYAAVVLGSIGAGLIYTWTLELTTPFSIGCQILFGFGIGMGLQQSIVAAQTVLAPADIPTGTSIVVFFQNFGGSFLLSAAQTTFLSKLLSGTSGLPGITSSQVVDAGATGVLSLSSDPAVLQVIRVAYRDGLIQAYMVALILVCLSLLGVVGMEWRSVKAKAPAEGAALVH</sequence>
<gene>
    <name evidence="9" type="primary">vidL</name>
</gene>
<dbReference type="FunFam" id="1.20.1720.10:FF:000012">
    <property type="entry name" value="MFS toxin efflux pump (AflT)"/>
    <property type="match status" value="1"/>
</dbReference>